<organism evidence="1 2">
    <name type="scientific">Mycobacterium phage Thibault</name>
    <dbReference type="NCBI Taxonomy" id="1052673"/>
    <lineage>
        <taxon>Viruses</taxon>
        <taxon>Duplodnaviria</taxon>
        <taxon>Heunggongvirae</taxon>
        <taxon>Uroviricota</taxon>
        <taxon>Caudoviricetes</taxon>
        <taxon>Omegavirus</taxon>
        <taxon>Omegavirus thibault</taxon>
    </lineage>
</organism>
<protein>
    <submittedName>
        <fullName evidence="1">Uncharacterized protein</fullName>
    </submittedName>
</protein>
<dbReference type="KEGG" id="vg:18566035"/>
<accession>G1FGG5</accession>
<evidence type="ECO:0000313" key="1">
    <source>
        <dbReference type="EMBL" id="AEJ94023.1"/>
    </source>
</evidence>
<sequence>MTAPLIESVDLSAYEFSIQCESPGCNESADFMAKGCADRTYRSLCHYHLAVVKRRFDQNCGKVVCEDCNRPWLFFETHYEVTKL</sequence>
<dbReference type="Proteomes" id="UP000008391">
    <property type="component" value="Segment"/>
</dbReference>
<name>G1FGG5_9CAUD</name>
<keyword evidence="2" id="KW-1185">Reference proteome</keyword>
<dbReference type="RefSeq" id="YP_009018111.1">
    <property type="nucleotide sequence ID" value="NC_023738.1"/>
</dbReference>
<dbReference type="GeneID" id="18566035"/>
<dbReference type="EMBL" id="JN201525">
    <property type="protein sequence ID" value="AEJ94023.1"/>
    <property type="molecule type" value="Genomic_DNA"/>
</dbReference>
<gene>
    <name evidence="1" type="primary">100</name>
    <name evidence="1" type="ORF">THIBAULT_100</name>
</gene>
<evidence type="ECO:0000313" key="2">
    <source>
        <dbReference type="Proteomes" id="UP000008391"/>
    </source>
</evidence>
<proteinExistence type="predicted"/>
<dbReference type="OrthoDB" id="18074at10239"/>
<reference evidence="1 2" key="1">
    <citation type="journal article" date="2012" name="J. Virol.">
        <title>Complete Genome Sequences of 138 Mycobacteriophages.</title>
        <authorList>
            <consortium name="the Science Education Alliance Phage Hunters Advancing Genomics and Evolutionary Science Program"/>
            <consortium name="the KwaZulu-Natal Research Institute for Tuberculosis and HIV Mycobacterial Genetics Course Students"/>
            <consortium name="the Phage Hunters Integrating Research and Education Program"/>
            <person name="Hatfull G.F."/>
        </authorList>
    </citation>
    <scope>NUCLEOTIDE SEQUENCE [LARGE SCALE GENOMIC DNA]</scope>
</reference>